<dbReference type="OrthoDB" id="5421259at2"/>
<protein>
    <submittedName>
        <fullName evidence="1">Uncharacterized protein</fullName>
    </submittedName>
</protein>
<dbReference type="AlphaFoldDB" id="A0A5K7YCM3"/>
<evidence type="ECO:0000313" key="1">
    <source>
        <dbReference type="EMBL" id="BBO67192.1"/>
    </source>
</evidence>
<sequence>MFTTSLDDVTIRFGPMGRPAGCRICGKPLTFHQQVSWQICDQWQCKKALLEKALVAHRGVAAGAVGECSPESYPVVVVPDDPVDIDRLPQPRKQAYINFLYDLSLKVVDAGNVAVTGAQETESSDLQPPAVLAANVCGVCRGTCCHQGNEHAFLDEAAIGRFIALSRITDPLEIVYAYAVHLPTRSAVGACVYQTDRGCALPRWMRAAICNGYRCKGLEQAERMIRENDIERLFVAVRRDNRISRSAFVRRHTIRHYPLQDPVRADPAALTISKL</sequence>
<evidence type="ECO:0000313" key="2">
    <source>
        <dbReference type="Proteomes" id="UP000427906"/>
    </source>
</evidence>
<gene>
    <name evidence="1" type="ORF">DSCA_11220</name>
</gene>
<dbReference type="RefSeq" id="WP_155315478.1">
    <property type="nucleotide sequence ID" value="NZ_AP021874.1"/>
</dbReference>
<organism evidence="1 2">
    <name type="scientific">Desulfosarcina alkanivorans</name>
    <dbReference type="NCBI Taxonomy" id="571177"/>
    <lineage>
        <taxon>Bacteria</taxon>
        <taxon>Pseudomonadati</taxon>
        <taxon>Thermodesulfobacteriota</taxon>
        <taxon>Desulfobacteria</taxon>
        <taxon>Desulfobacterales</taxon>
        <taxon>Desulfosarcinaceae</taxon>
        <taxon>Desulfosarcina</taxon>
    </lineage>
</organism>
<dbReference type="Proteomes" id="UP000427906">
    <property type="component" value="Chromosome"/>
</dbReference>
<keyword evidence="2" id="KW-1185">Reference proteome</keyword>
<dbReference type="EMBL" id="AP021874">
    <property type="protein sequence ID" value="BBO67192.1"/>
    <property type="molecule type" value="Genomic_DNA"/>
</dbReference>
<name>A0A5K7YCM3_9BACT</name>
<dbReference type="KEGG" id="dalk:DSCA_11220"/>
<reference evidence="1 2" key="1">
    <citation type="submission" date="2019-11" db="EMBL/GenBank/DDBJ databases">
        <title>Comparative genomics of hydrocarbon-degrading Desulfosarcina strains.</title>
        <authorList>
            <person name="Watanabe M."/>
            <person name="Kojima H."/>
            <person name="Fukui M."/>
        </authorList>
    </citation>
    <scope>NUCLEOTIDE SEQUENCE [LARGE SCALE GENOMIC DNA]</scope>
    <source>
        <strain evidence="1 2">PL12</strain>
    </source>
</reference>
<proteinExistence type="predicted"/>
<accession>A0A5K7YCM3</accession>